<dbReference type="RefSeq" id="WP_104271310.1">
    <property type="nucleotide sequence ID" value="NZ_PSSW01000008.1"/>
</dbReference>
<name>A0A3D8H978_9GAMM</name>
<comment type="caution">
    <text evidence="1">The sequence shown here is derived from an EMBL/GenBank/DDBJ whole genome shotgun (WGS) entry which is preliminary data.</text>
</comment>
<protein>
    <submittedName>
        <fullName evidence="1">Uncharacterized protein</fullName>
    </submittedName>
</protein>
<accession>A0A3D8H978</accession>
<dbReference type="EMBL" id="QRDH01000001">
    <property type="protein sequence ID" value="RDU42941.1"/>
    <property type="molecule type" value="Genomic_DNA"/>
</dbReference>
<reference evidence="1 2" key="1">
    <citation type="submission" date="2018-08" db="EMBL/GenBank/DDBJ databases">
        <title>Genome sequence of Marinobacter flavimaris KCTC 12185.</title>
        <authorList>
            <person name="Chun J."/>
            <person name="Kim B.-Y."/>
            <person name="Choi S.-B."/>
            <person name="Kwak M.-J."/>
        </authorList>
    </citation>
    <scope>NUCLEOTIDE SEQUENCE [LARGE SCALE GENOMIC DNA]</scope>
    <source>
        <strain evidence="1 2">KCTC 12185</strain>
    </source>
</reference>
<gene>
    <name evidence="1" type="ORF">DXI23_04585</name>
</gene>
<dbReference type="Proteomes" id="UP000256431">
    <property type="component" value="Unassembled WGS sequence"/>
</dbReference>
<organism evidence="1 2">
    <name type="scientific">Marinobacter flavimaris</name>
    <dbReference type="NCBI Taxonomy" id="262076"/>
    <lineage>
        <taxon>Bacteria</taxon>
        <taxon>Pseudomonadati</taxon>
        <taxon>Pseudomonadota</taxon>
        <taxon>Gammaproteobacteria</taxon>
        <taxon>Pseudomonadales</taxon>
        <taxon>Marinobacteraceae</taxon>
        <taxon>Marinobacter</taxon>
    </lineage>
</organism>
<sequence length="179" mass="21218">MNDQGQTVPHRIFYSSWDFQQALSALTFVLEECDFDAKYSRVQLRKFRCFETTAIVSFSRPFKVGRGRKALDLTAIGFEFSEHEERLKSKLLWLRDKIVSHSDEEEMEYRSSSFEAFEDIGIRMPVVSFRESLYLERAQYRAFESLLRRLLYAIAQYKFDFAQANPELFEQLKLSTDQD</sequence>
<evidence type="ECO:0000313" key="2">
    <source>
        <dbReference type="Proteomes" id="UP000256431"/>
    </source>
</evidence>
<keyword evidence="2" id="KW-1185">Reference proteome</keyword>
<proteinExistence type="predicted"/>
<dbReference type="AlphaFoldDB" id="A0A3D8H978"/>
<evidence type="ECO:0000313" key="1">
    <source>
        <dbReference type="EMBL" id="RDU42941.1"/>
    </source>
</evidence>